<sequence>MTLVGDLFYYIDGQILQMEFQYCHNSDIQYFISMEILYIKICHNSCLSCFGPSETYCITCPDEESNKTIAVDVEPLTQRMKILNVLKAYNTFQILLFWKVKILIHLPVVQVSFISSLGKQYIVMIVQAIRSQILLIKGNYYVLNQQKTWYSNPICTEDYEQLIQSSTSAYQKQARKPIDYEYFLINFNSNMDKIEIEICSGCLGETRANSDYIVRLNFEKEIKVQCETCYQIINGECINIYSNCDSCDSDQCISCSQGYTLYQNYCYNVSLYVFRIVYIMDRNQVVQNVKQVVTQILQIMNDCNEGLIVLYFNQEYQQMEISFKCSVLNVLITKNFLLTLIIFIANQKLCLIAFINIINSIIVLLIRMIYIHNKVNHIRMSDLIITCSWDYNFSKPSSYYQTRCALCEKGYLYNFYEYDWGKDKCILESEFTDLEIPKFNSLQIAPEPGALGDQTATVDEKVDNDTIVQFRQKGKKKIRCNTLIRERFIIRMLQKKSQIKYIKNNGWFNEYCILYNQGIMLNFNQVNVTYLRRSYITEHMDGNGKSGHITVQELAQNNDLAIFILSVPQLMQMSMKYFLDRVKKDMIMKNAFQNAVVPNVLYKMIHMFVQNVPHLQYIPINLINNQCTDCHAKCVLCRELNYDENRQINPYFNSEYSQIAIYSKSCIKGYELNKTLMKFQYIYPYPILNTQILCIHSQNYNLQYIAVQIHLITTWIFN</sequence>
<proteinExistence type="predicted"/>
<feature type="transmembrane region" description="Helical" evidence="1">
    <location>
        <begin position="351"/>
        <end position="370"/>
    </location>
</feature>
<comment type="caution">
    <text evidence="2">The sequence shown here is derived from an EMBL/GenBank/DDBJ whole genome shotgun (WGS) entry which is preliminary data.</text>
</comment>
<keyword evidence="1" id="KW-1133">Transmembrane helix</keyword>
<dbReference type="EMBL" id="CAJJDO010000063">
    <property type="protein sequence ID" value="CAD8175335.1"/>
    <property type="molecule type" value="Genomic_DNA"/>
</dbReference>
<protein>
    <submittedName>
        <fullName evidence="2">Uncharacterized protein</fullName>
    </submittedName>
</protein>
<organism evidence="2 3">
    <name type="scientific">Paramecium pentaurelia</name>
    <dbReference type="NCBI Taxonomy" id="43138"/>
    <lineage>
        <taxon>Eukaryota</taxon>
        <taxon>Sar</taxon>
        <taxon>Alveolata</taxon>
        <taxon>Ciliophora</taxon>
        <taxon>Intramacronucleata</taxon>
        <taxon>Oligohymenophorea</taxon>
        <taxon>Peniculida</taxon>
        <taxon>Parameciidae</taxon>
        <taxon>Paramecium</taxon>
    </lineage>
</organism>
<keyword evidence="3" id="KW-1185">Reference proteome</keyword>
<name>A0A8S1VG58_9CILI</name>
<dbReference type="Proteomes" id="UP000689195">
    <property type="component" value="Unassembled WGS sequence"/>
</dbReference>
<reference evidence="2" key="1">
    <citation type="submission" date="2021-01" db="EMBL/GenBank/DDBJ databases">
        <authorList>
            <consortium name="Genoscope - CEA"/>
            <person name="William W."/>
        </authorList>
    </citation>
    <scope>NUCLEOTIDE SEQUENCE</scope>
</reference>
<accession>A0A8S1VG58</accession>
<dbReference type="OrthoDB" id="300641at2759"/>
<evidence type="ECO:0000313" key="2">
    <source>
        <dbReference type="EMBL" id="CAD8175335.1"/>
    </source>
</evidence>
<keyword evidence="1" id="KW-0472">Membrane</keyword>
<gene>
    <name evidence="2" type="ORF">PPENT_87.1.T0630004</name>
</gene>
<evidence type="ECO:0000256" key="1">
    <source>
        <dbReference type="SAM" id="Phobius"/>
    </source>
</evidence>
<dbReference type="CDD" id="cd00064">
    <property type="entry name" value="FU"/>
    <property type="match status" value="1"/>
</dbReference>
<keyword evidence="1" id="KW-0812">Transmembrane</keyword>
<dbReference type="InterPro" id="IPR006212">
    <property type="entry name" value="Furin_repeat"/>
</dbReference>
<dbReference type="AlphaFoldDB" id="A0A8S1VG58"/>
<feature type="transmembrane region" description="Helical" evidence="1">
    <location>
        <begin position="327"/>
        <end position="345"/>
    </location>
</feature>
<evidence type="ECO:0000313" key="3">
    <source>
        <dbReference type="Proteomes" id="UP000689195"/>
    </source>
</evidence>